<accession>J3P3Z7</accession>
<reference evidence="6" key="3">
    <citation type="submission" date="2010-09" db="EMBL/GenBank/DDBJ databases">
        <title>Annotation of Gaeumannomyces graminis var. tritici R3-111a-1.</title>
        <authorList>
            <consortium name="The Broad Institute Genome Sequencing Platform"/>
            <person name="Ma L.-J."/>
            <person name="Dead R."/>
            <person name="Young S.K."/>
            <person name="Zeng Q."/>
            <person name="Gargeya S."/>
            <person name="Fitzgerald M."/>
            <person name="Haas B."/>
            <person name="Abouelleil A."/>
            <person name="Alvarado L."/>
            <person name="Arachchi H.M."/>
            <person name="Berlin A."/>
            <person name="Brown A."/>
            <person name="Chapman S.B."/>
            <person name="Chen Z."/>
            <person name="Dunbar C."/>
            <person name="Freedman E."/>
            <person name="Gearin G."/>
            <person name="Gellesch M."/>
            <person name="Goldberg J."/>
            <person name="Griggs A."/>
            <person name="Gujja S."/>
            <person name="Heiman D."/>
            <person name="Howarth C."/>
            <person name="Larson L."/>
            <person name="Lui A."/>
            <person name="MacDonald P.J.P."/>
            <person name="Mehta T."/>
            <person name="Montmayeur A."/>
            <person name="Murphy C."/>
            <person name="Neiman D."/>
            <person name="Pearson M."/>
            <person name="Priest M."/>
            <person name="Roberts A."/>
            <person name="Saif S."/>
            <person name="Shea T."/>
            <person name="Shenoy N."/>
            <person name="Sisk P."/>
            <person name="Stolte C."/>
            <person name="Sykes S."/>
            <person name="Yandava C."/>
            <person name="Wortman J."/>
            <person name="Nusbaum C."/>
            <person name="Birren B."/>
        </authorList>
    </citation>
    <scope>NUCLEOTIDE SEQUENCE</scope>
    <source>
        <strain evidence="6">R3-111a-1</strain>
    </source>
</reference>
<dbReference type="Gene3D" id="1.10.510.10">
    <property type="entry name" value="Transferase(Phosphotransferase) domain 1"/>
    <property type="match status" value="1"/>
</dbReference>
<feature type="region of interest" description="Disordered" evidence="4">
    <location>
        <begin position="616"/>
        <end position="644"/>
    </location>
</feature>
<proteinExistence type="predicted"/>
<dbReference type="InterPro" id="IPR000719">
    <property type="entry name" value="Prot_kinase_dom"/>
</dbReference>
<dbReference type="PANTHER" id="PTHR24346">
    <property type="entry name" value="MAP/MICROTUBULE AFFINITY-REGULATING KINASE"/>
    <property type="match status" value="1"/>
</dbReference>
<dbReference type="PROSITE" id="PS00108">
    <property type="entry name" value="PROTEIN_KINASE_ST"/>
    <property type="match status" value="1"/>
</dbReference>
<dbReference type="SMART" id="SM00220">
    <property type="entry name" value="S_TKc"/>
    <property type="match status" value="1"/>
</dbReference>
<evidence type="ECO:0000313" key="8">
    <source>
        <dbReference type="Proteomes" id="UP000006039"/>
    </source>
</evidence>
<dbReference type="GO" id="GO:0005737">
    <property type="term" value="C:cytoplasm"/>
    <property type="evidence" value="ECO:0007669"/>
    <property type="project" value="TreeGrafter"/>
</dbReference>
<feature type="compositionally biased region" description="Basic and acidic residues" evidence="4">
    <location>
        <begin position="474"/>
        <end position="485"/>
    </location>
</feature>
<evidence type="ECO:0000313" key="6">
    <source>
        <dbReference type="EMBL" id="EJT74391.1"/>
    </source>
</evidence>
<dbReference type="AlphaFoldDB" id="J3P3Z7"/>
<organism evidence="6">
    <name type="scientific">Gaeumannomyces tritici (strain R3-111a-1)</name>
    <name type="common">Wheat and barley take-all root rot fungus</name>
    <name type="synonym">Gaeumannomyces graminis var. tritici</name>
    <dbReference type="NCBI Taxonomy" id="644352"/>
    <lineage>
        <taxon>Eukaryota</taxon>
        <taxon>Fungi</taxon>
        <taxon>Dikarya</taxon>
        <taxon>Ascomycota</taxon>
        <taxon>Pezizomycotina</taxon>
        <taxon>Sordariomycetes</taxon>
        <taxon>Sordariomycetidae</taxon>
        <taxon>Magnaporthales</taxon>
        <taxon>Magnaporthaceae</taxon>
        <taxon>Gaeumannomyces</taxon>
    </lineage>
</organism>
<feature type="compositionally biased region" description="Polar residues" evidence="4">
    <location>
        <begin position="1"/>
        <end position="19"/>
    </location>
</feature>
<evidence type="ECO:0000256" key="2">
    <source>
        <dbReference type="ARBA" id="ARBA00022840"/>
    </source>
</evidence>
<dbReference type="EnsemblFungi" id="EJT74391">
    <property type="protein sequence ID" value="EJT74391"/>
    <property type="gene ID" value="GGTG_08232"/>
</dbReference>
<gene>
    <name evidence="7" type="primary">20348690</name>
    <name evidence="6" type="ORF">GGTG_08232</name>
</gene>
<dbReference type="OrthoDB" id="68483at2759"/>
<dbReference type="GO" id="GO:0005524">
    <property type="term" value="F:ATP binding"/>
    <property type="evidence" value="ECO:0007669"/>
    <property type="project" value="UniProtKB-UniRule"/>
</dbReference>
<evidence type="ECO:0000259" key="5">
    <source>
        <dbReference type="PROSITE" id="PS50011"/>
    </source>
</evidence>
<dbReference type="InterPro" id="IPR017441">
    <property type="entry name" value="Protein_kinase_ATP_BS"/>
</dbReference>
<feature type="binding site" evidence="3">
    <location>
        <position position="125"/>
    </location>
    <ligand>
        <name>ATP</name>
        <dbReference type="ChEBI" id="CHEBI:30616"/>
    </ligand>
</feature>
<evidence type="ECO:0000256" key="3">
    <source>
        <dbReference type="PROSITE-ProRule" id="PRU10141"/>
    </source>
</evidence>
<dbReference type="InterPro" id="IPR011009">
    <property type="entry name" value="Kinase-like_dom_sf"/>
</dbReference>
<evidence type="ECO:0000256" key="1">
    <source>
        <dbReference type="ARBA" id="ARBA00022741"/>
    </source>
</evidence>
<dbReference type="PROSITE" id="PS00107">
    <property type="entry name" value="PROTEIN_KINASE_ATP"/>
    <property type="match status" value="1"/>
</dbReference>
<dbReference type="GO" id="GO:0004683">
    <property type="term" value="F:calcium/calmodulin-dependent protein kinase activity"/>
    <property type="evidence" value="ECO:0007669"/>
    <property type="project" value="TreeGrafter"/>
</dbReference>
<dbReference type="PROSITE" id="PS50011">
    <property type="entry name" value="PROTEIN_KINASE_DOM"/>
    <property type="match status" value="1"/>
</dbReference>
<dbReference type="RefSeq" id="XP_009224335.1">
    <property type="nucleotide sequence ID" value="XM_009226071.1"/>
</dbReference>
<dbReference type="Pfam" id="PF00069">
    <property type="entry name" value="Pkinase"/>
    <property type="match status" value="1"/>
</dbReference>
<feature type="compositionally biased region" description="Polar residues" evidence="4">
    <location>
        <begin position="49"/>
        <end position="58"/>
    </location>
</feature>
<reference evidence="7" key="4">
    <citation type="journal article" date="2015" name="G3 (Bethesda)">
        <title>Genome sequences of three phytopathogenic species of the Magnaporthaceae family of fungi.</title>
        <authorList>
            <person name="Okagaki L.H."/>
            <person name="Nunes C.C."/>
            <person name="Sailsbery J."/>
            <person name="Clay B."/>
            <person name="Brown D."/>
            <person name="John T."/>
            <person name="Oh Y."/>
            <person name="Young N."/>
            <person name="Fitzgerald M."/>
            <person name="Haas B.J."/>
            <person name="Zeng Q."/>
            <person name="Young S."/>
            <person name="Adiconis X."/>
            <person name="Fan L."/>
            <person name="Levin J.Z."/>
            <person name="Mitchell T.K."/>
            <person name="Okubara P.A."/>
            <person name="Farman M.L."/>
            <person name="Kohn L.M."/>
            <person name="Birren B."/>
            <person name="Ma L.-J."/>
            <person name="Dean R.A."/>
        </authorList>
    </citation>
    <scope>NUCLEOTIDE SEQUENCE</scope>
    <source>
        <strain evidence="7">R3-111a-1</strain>
    </source>
</reference>
<dbReference type="PANTHER" id="PTHR24346:SF77">
    <property type="entry name" value="SERINE THREONINE PROTEIN KINASE"/>
    <property type="match status" value="1"/>
</dbReference>
<dbReference type="GO" id="GO:0035556">
    <property type="term" value="P:intracellular signal transduction"/>
    <property type="evidence" value="ECO:0007669"/>
    <property type="project" value="TreeGrafter"/>
</dbReference>
<reference evidence="7" key="5">
    <citation type="submission" date="2018-04" db="UniProtKB">
        <authorList>
            <consortium name="EnsemblFungi"/>
        </authorList>
    </citation>
    <scope>IDENTIFICATION</scope>
    <source>
        <strain evidence="7">R3-111a-1</strain>
    </source>
</reference>
<feature type="region of interest" description="Disordered" evidence="4">
    <location>
        <begin position="1"/>
        <end position="70"/>
    </location>
</feature>
<name>J3P3Z7_GAET3</name>
<feature type="compositionally biased region" description="Polar residues" evidence="4">
    <location>
        <begin position="464"/>
        <end position="473"/>
    </location>
</feature>
<reference evidence="8" key="1">
    <citation type="submission" date="2010-07" db="EMBL/GenBank/DDBJ databases">
        <title>The genome sequence of Gaeumannomyces graminis var. tritici strain R3-111a-1.</title>
        <authorList>
            <consortium name="The Broad Institute Genome Sequencing Platform"/>
            <person name="Ma L.-J."/>
            <person name="Dead R."/>
            <person name="Young S."/>
            <person name="Zeng Q."/>
            <person name="Koehrsen M."/>
            <person name="Alvarado L."/>
            <person name="Berlin A."/>
            <person name="Chapman S.B."/>
            <person name="Chen Z."/>
            <person name="Freedman E."/>
            <person name="Gellesch M."/>
            <person name="Goldberg J."/>
            <person name="Griggs A."/>
            <person name="Gujja S."/>
            <person name="Heilman E.R."/>
            <person name="Heiman D."/>
            <person name="Hepburn T."/>
            <person name="Howarth C."/>
            <person name="Jen D."/>
            <person name="Larson L."/>
            <person name="Mehta T."/>
            <person name="Neiman D."/>
            <person name="Pearson M."/>
            <person name="Roberts A."/>
            <person name="Saif S."/>
            <person name="Shea T."/>
            <person name="Shenoy N."/>
            <person name="Sisk P."/>
            <person name="Stolte C."/>
            <person name="Sykes S."/>
            <person name="Walk T."/>
            <person name="White J."/>
            <person name="Yandava C."/>
            <person name="Haas B."/>
            <person name="Nusbaum C."/>
            <person name="Birren B."/>
        </authorList>
    </citation>
    <scope>NUCLEOTIDE SEQUENCE [LARGE SCALE GENOMIC DNA]</scope>
    <source>
        <strain evidence="8">R3-111a-1</strain>
    </source>
</reference>
<keyword evidence="1 3" id="KW-0547">Nucleotide-binding</keyword>
<evidence type="ECO:0000313" key="7">
    <source>
        <dbReference type="EnsemblFungi" id="EJT74391"/>
    </source>
</evidence>
<dbReference type="CDD" id="cd14008">
    <property type="entry name" value="STKc_LKB1_CaMKK"/>
    <property type="match status" value="1"/>
</dbReference>
<dbReference type="GO" id="GO:0051094">
    <property type="term" value="P:positive regulation of developmental process"/>
    <property type="evidence" value="ECO:0007669"/>
    <property type="project" value="UniProtKB-ARBA"/>
</dbReference>
<dbReference type="Gene3D" id="3.30.200.20">
    <property type="entry name" value="Phosphorylase Kinase, domain 1"/>
    <property type="match status" value="1"/>
</dbReference>
<feature type="region of interest" description="Disordered" evidence="4">
    <location>
        <begin position="449"/>
        <end position="485"/>
    </location>
</feature>
<evidence type="ECO:0000256" key="4">
    <source>
        <dbReference type="SAM" id="MobiDB-lite"/>
    </source>
</evidence>
<dbReference type="GO" id="GO:0005516">
    <property type="term" value="F:calmodulin binding"/>
    <property type="evidence" value="ECO:0007669"/>
    <property type="project" value="TreeGrafter"/>
</dbReference>
<dbReference type="SUPFAM" id="SSF56112">
    <property type="entry name" value="Protein kinase-like (PK-like)"/>
    <property type="match status" value="1"/>
</dbReference>
<dbReference type="FunFam" id="1.10.510.10:FF:000995">
    <property type="entry name" value="BcCMK3, calcium/calmodulin-dependent protein kinase"/>
    <property type="match status" value="1"/>
</dbReference>
<keyword evidence="2 3" id="KW-0067">ATP-binding</keyword>
<dbReference type="VEuPathDB" id="FungiDB:GGTG_08232"/>
<dbReference type="Proteomes" id="UP000006039">
    <property type="component" value="Unassembled WGS sequence"/>
</dbReference>
<dbReference type="GeneID" id="20348690"/>
<dbReference type="EMBL" id="GL385398">
    <property type="protein sequence ID" value="EJT74391.1"/>
    <property type="molecule type" value="Genomic_DNA"/>
</dbReference>
<dbReference type="InterPro" id="IPR008271">
    <property type="entry name" value="Ser/Thr_kinase_AS"/>
</dbReference>
<dbReference type="STRING" id="644352.J3P3Z7"/>
<dbReference type="eggNOG" id="KOG0585">
    <property type="taxonomic scope" value="Eukaryota"/>
</dbReference>
<keyword evidence="6" id="KW-0418">Kinase</keyword>
<sequence>MPPSQAMANSGPTVITPQSPGICVDFHGDSNKQESLPRPALGANLSAPAVQQTYQSPMRQHRRTPSQHREIKETLDARTEYASDDSEGRSHPRINQYTIKEEIGRGSFGAVHLAVDQFGNEFAVKEFSKARLRKRAQSNILKGPRHAGQLPRRGAAFPSVIGSRLNDYRSAEAKDALHLIREEVAIMMKLNHPNLVQLIEVLDDPEEDSLYMVLEMCKKGVVMQVGLDQAAKAYPEETCRHWFRDLILGIEYLHAQSIIHRDIKPDNLLLTNEDVLKVVDFGVSEMFEKAGDMRTAKSAGSPAFLPPELCVARHGNVSGTAADIWSMGVSLYCLRYGRIPFDRSTPLEIYEAIKAEPLGLPPDEGDDFVDLMGRIMDKDPARRITMAELREHPWVTKKGCDPLLSAEENCAVIVEPPNDLEVNHAFTRRMSHLLCVMKAISRFKSLLSSRSLPPTPRRVPPVGQQRQEAVQTPRQEENPERRLDSDVDIPRVTELSGADLLRTSAEHAAVLVAERTKLLQNGIKLTDGGKGQAHDPTDTTPLFLGIGTGGRDDFNSDEPPADVVSDSPVAAGFNVYDRAYEEEIERLKTQRDPHTLFLTKLVDEKDQFRRGGDVVEEAASAGNTTEHSSPLTATPESAFSSSTGKFADLVARTMKGAQDKSGP</sequence>
<feature type="domain" description="Protein kinase" evidence="5">
    <location>
        <begin position="97"/>
        <end position="395"/>
    </location>
</feature>
<keyword evidence="8" id="KW-1185">Reference proteome</keyword>
<keyword evidence="6" id="KW-0808">Transferase</keyword>
<dbReference type="FunFam" id="3.30.200.20:FF:000447">
    <property type="entry name" value="Calcium/calmodulin dependent protein kinase"/>
    <property type="match status" value="1"/>
</dbReference>
<feature type="compositionally biased region" description="Polar residues" evidence="4">
    <location>
        <begin position="621"/>
        <end position="644"/>
    </location>
</feature>
<reference evidence="6" key="2">
    <citation type="submission" date="2010-07" db="EMBL/GenBank/DDBJ databases">
        <authorList>
            <consortium name="The Broad Institute Genome Sequencing Platform"/>
            <consortium name="Broad Institute Genome Sequencing Center for Infectious Disease"/>
            <person name="Ma L.-J."/>
            <person name="Dead R."/>
            <person name="Young S."/>
            <person name="Zeng Q."/>
            <person name="Koehrsen M."/>
            <person name="Alvarado L."/>
            <person name="Berlin A."/>
            <person name="Chapman S.B."/>
            <person name="Chen Z."/>
            <person name="Freedman E."/>
            <person name="Gellesch M."/>
            <person name="Goldberg J."/>
            <person name="Griggs A."/>
            <person name="Gujja S."/>
            <person name="Heilman E.R."/>
            <person name="Heiman D."/>
            <person name="Hepburn T."/>
            <person name="Howarth C."/>
            <person name="Jen D."/>
            <person name="Larson L."/>
            <person name="Mehta T."/>
            <person name="Neiman D."/>
            <person name="Pearson M."/>
            <person name="Roberts A."/>
            <person name="Saif S."/>
            <person name="Shea T."/>
            <person name="Shenoy N."/>
            <person name="Sisk P."/>
            <person name="Stolte C."/>
            <person name="Sykes S."/>
            <person name="Walk T."/>
            <person name="White J."/>
            <person name="Yandava C."/>
            <person name="Haas B."/>
            <person name="Nusbaum C."/>
            <person name="Birren B."/>
        </authorList>
    </citation>
    <scope>NUCLEOTIDE SEQUENCE</scope>
    <source>
        <strain evidence="6">R3-111a-1</strain>
    </source>
</reference>
<protein>
    <submittedName>
        <fullName evidence="6">CAMKK/META protein kinase</fullName>
    </submittedName>
</protein>
<dbReference type="HOGENOM" id="CLU_000288_165_1_1"/>